<dbReference type="STRING" id="500610.SAMN02799615_02152"/>
<proteinExistence type="predicted"/>
<keyword evidence="1" id="KW-1133">Transmembrane helix</keyword>
<keyword evidence="3" id="KW-1185">Reference proteome</keyword>
<dbReference type="RefSeq" id="WP_026633971.1">
    <property type="nucleotide sequence ID" value="NZ_FONH01000005.1"/>
</dbReference>
<accession>A0A1I2F048</accession>
<dbReference type="AlphaFoldDB" id="A0A1I2F048"/>
<reference evidence="3" key="1">
    <citation type="submission" date="2016-10" db="EMBL/GenBank/DDBJ databases">
        <authorList>
            <person name="Varghese N."/>
            <person name="Submissions S."/>
        </authorList>
    </citation>
    <scope>NUCLEOTIDE SEQUENCE [LARGE SCALE GENOMIC DNA]</scope>
    <source>
        <strain evidence="3">UNC178MFTsu3.1</strain>
    </source>
</reference>
<gene>
    <name evidence="2" type="ORF">SAMN02799615_02152</name>
</gene>
<dbReference type="Proteomes" id="UP000199477">
    <property type="component" value="Unassembled WGS sequence"/>
</dbReference>
<name>A0A1I2F048_9GAMM</name>
<protein>
    <submittedName>
        <fullName evidence="2">Uncharacterized protein</fullName>
    </submittedName>
</protein>
<evidence type="ECO:0000256" key="1">
    <source>
        <dbReference type="SAM" id="Phobius"/>
    </source>
</evidence>
<dbReference type="EMBL" id="FONH01000005">
    <property type="protein sequence ID" value="SFE97880.1"/>
    <property type="molecule type" value="Genomic_DNA"/>
</dbReference>
<feature type="transmembrane region" description="Helical" evidence="1">
    <location>
        <begin position="82"/>
        <end position="110"/>
    </location>
</feature>
<evidence type="ECO:0000313" key="3">
    <source>
        <dbReference type="Proteomes" id="UP000199477"/>
    </source>
</evidence>
<keyword evidence="1" id="KW-0472">Membrane</keyword>
<organism evidence="2 3">
    <name type="scientific">Dyella marensis</name>
    <dbReference type="NCBI Taxonomy" id="500610"/>
    <lineage>
        <taxon>Bacteria</taxon>
        <taxon>Pseudomonadati</taxon>
        <taxon>Pseudomonadota</taxon>
        <taxon>Gammaproteobacteria</taxon>
        <taxon>Lysobacterales</taxon>
        <taxon>Rhodanobacteraceae</taxon>
        <taxon>Dyella</taxon>
    </lineage>
</organism>
<evidence type="ECO:0000313" key="2">
    <source>
        <dbReference type="EMBL" id="SFE97880.1"/>
    </source>
</evidence>
<feature type="transmembrane region" description="Helical" evidence="1">
    <location>
        <begin position="54"/>
        <end position="76"/>
    </location>
</feature>
<sequence>MTAFLRLSLPWLLLALVAALAAWIRYGLIEPAAIGHLCETATAPAWCQWRQRLVLAFLNYGYGWAALACAALALAWKHPASAWLAAAVGLFALQLYCFEAGAFALLVGCLRLVRWQADRLAAPRDQHGQRDRQVQTQP</sequence>
<keyword evidence="1" id="KW-0812">Transmembrane</keyword>